<evidence type="ECO:0000256" key="4">
    <source>
        <dbReference type="ARBA" id="ARBA00022827"/>
    </source>
</evidence>
<dbReference type="PRINTS" id="PR00411">
    <property type="entry name" value="PNDRDTASEI"/>
</dbReference>
<evidence type="ECO:0000313" key="13">
    <source>
        <dbReference type="Proteomes" id="UP001060039"/>
    </source>
</evidence>
<proteinExistence type="inferred from homology"/>
<dbReference type="PIRSF" id="PIRSF000350">
    <property type="entry name" value="Mercury_reductase_MerA"/>
    <property type="match status" value="1"/>
</dbReference>
<feature type="domain" description="FAD/NAD(P)-binding" evidence="11">
    <location>
        <begin position="12"/>
        <end position="330"/>
    </location>
</feature>
<gene>
    <name evidence="12" type="ORF">NNL39_09350</name>
</gene>
<name>A0ABY5FUR6_9MICO</name>
<dbReference type="Pfam" id="PF02852">
    <property type="entry name" value="Pyr_redox_dim"/>
    <property type="match status" value="1"/>
</dbReference>
<dbReference type="InterPro" id="IPR004099">
    <property type="entry name" value="Pyr_nucl-diS_OxRdtase_dimer"/>
</dbReference>
<dbReference type="PANTHER" id="PTHR43014">
    <property type="entry name" value="MERCURIC REDUCTASE"/>
    <property type="match status" value="1"/>
</dbReference>
<dbReference type="PANTHER" id="PTHR43014:SF2">
    <property type="entry name" value="MERCURIC REDUCTASE"/>
    <property type="match status" value="1"/>
</dbReference>
<dbReference type="Proteomes" id="UP001060039">
    <property type="component" value="Chromosome"/>
</dbReference>
<evidence type="ECO:0000256" key="5">
    <source>
        <dbReference type="ARBA" id="ARBA00022857"/>
    </source>
</evidence>
<dbReference type="PROSITE" id="PS00076">
    <property type="entry name" value="PYRIDINE_REDOX_1"/>
    <property type="match status" value="1"/>
</dbReference>
<dbReference type="RefSeq" id="WP_255159020.1">
    <property type="nucleotide sequence ID" value="NZ_CP101497.1"/>
</dbReference>
<keyword evidence="13" id="KW-1185">Reference proteome</keyword>
<keyword evidence="6 9" id="KW-0560">Oxidoreductase</keyword>
<dbReference type="SUPFAM" id="SSF55424">
    <property type="entry name" value="FAD/NAD-linked reductases, dimerisation (C-terminal) domain"/>
    <property type="match status" value="1"/>
</dbReference>
<dbReference type="InterPro" id="IPR001100">
    <property type="entry name" value="Pyr_nuc-diS_OxRdtase"/>
</dbReference>
<evidence type="ECO:0000256" key="8">
    <source>
        <dbReference type="ARBA" id="ARBA00023284"/>
    </source>
</evidence>
<evidence type="ECO:0000256" key="7">
    <source>
        <dbReference type="ARBA" id="ARBA00023157"/>
    </source>
</evidence>
<protein>
    <submittedName>
        <fullName evidence="12">NAD(P)/FAD-dependent oxidoreductase</fullName>
    </submittedName>
</protein>
<organism evidence="12 13">
    <name type="scientific">Microcella humidisoli</name>
    <dbReference type="NCBI Taxonomy" id="2963406"/>
    <lineage>
        <taxon>Bacteria</taxon>
        <taxon>Bacillati</taxon>
        <taxon>Actinomycetota</taxon>
        <taxon>Actinomycetes</taxon>
        <taxon>Micrococcales</taxon>
        <taxon>Microbacteriaceae</taxon>
        <taxon>Microcella</taxon>
    </lineage>
</organism>
<keyword evidence="8 9" id="KW-0676">Redox-active center</keyword>
<dbReference type="InterPro" id="IPR036188">
    <property type="entry name" value="FAD/NAD-bd_sf"/>
</dbReference>
<feature type="domain" description="Pyridine nucleotide-disulphide oxidoreductase dimerisation" evidence="10">
    <location>
        <begin position="353"/>
        <end position="458"/>
    </location>
</feature>
<reference evidence="12" key="1">
    <citation type="submission" date="2022-07" db="EMBL/GenBank/DDBJ databases">
        <title>Taxonomic analysis of Microcella humidisoli nov. sp., isolated from riverside soil.</title>
        <authorList>
            <person name="Molina K.M."/>
            <person name="Kim S.B."/>
        </authorList>
    </citation>
    <scope>NUCLEOTIDE SEQUENCE</scope>
    <source>
        <strain evidence="12">MMS21-STM10</strain>
    </source>
</reference>
<evidence type="ECO:0000259" key="10">
    <source>
        <dbReference type="Pfam" id="PF02852"/>
    </source>
</evidence>
<evidence type="ECO:0000256" key="6">
    <source>
        <dbReference type="ARBA" id="ARBA00023002"/>
    </source>
</evidence>
<comment type="cofactor">
    <cofactor evidence="1">
        <name>FAD</name>
        <dbReference type="ChEBI" id="CHEBI:57692"/>
    </cofactor>
</comment>
<keyword evidence="7" id="KW-1015">Disulfide bond</keyword>
<evidence type="ECO:0000256" key="3">
    <source>
        <dbReference type="ARBA" id="ARBA00022630"/>
    </source>
</evidence>
<evidence type="ECO:0000256" key="1">
    <source>
        <dbReference type="ARBA" id="ARBA00001974"/>
    </source>
</evidence>
<dbReference type="EMBL" id="CP101497">
    <property type="protein sequence ID" value="UTT61879.1"/>
    <property type="molecule type" value="Genomic_DNA"/>
</dbReference>
<evidence type="ECO:0000256" key="9">
    <source>
        <dbReference type="RuleBase" id="RU003691"/>
    </source>
</evidence>
<dbReference type="Gene3D" id="3.30.390.30">
    <property type="match status" value="1"/>
</dbReference>
<keyword evidence="5" id="KW-0521">NADP</keyword>
<dbReference type="InterPro" id="IPR016156">
    <property type="entry name" value="FAD/NAD-linked_Rdtase_dimer_sf"/>
</dbReference>
<dbReference type="InterPro" id="IPR023753">
    <property type="entry name" value="FAD/NAD-binding_dom"/>
</dbReference>
<evidence type="ECO:0000256" key="2">
    <source>
        <dbReference type="ARBA" id="ARBA00007532"/>
    </source>
</evidence>
<keyword evidence="3 9" id="KW-0285">Flavoprotein</keyword>
<accession>A0ABY5FUR6</accession>
<dbReference type="Gene3D" id="3.50.50.60">
    <property type="entry name" value="FAD/NAD(P)-binding domain"/>
    <property type="match status" value="2"/>
</dbReference>
<dbReference type="Pfam" id="PF07992">
    <property type="entry name" value="Pyr_redox_2"/>
    <property type="match status" value="1"/>
</dbReference>
<dbReference type="InterPro" id="IPR012999">
    <property type="entry name" value="Pyr_OxRdtase_I_AS"/>
</dbReference>
<comment type="similarity">
    <text evidence="2 9">Belongs to the class-I pyridine nucleotide-disulfide oxidoreductase family.</text>
</comment>
<dbReference type="PRINTS" id="PR00368">
    <property type="entry name" value="FADPNR"/>
</dbReference>
<evidence type="ECO:0000313" key="12">
    <source>
        <dbReference type="EMBL" id="UTT61879.1"/>
    </source>
</evidence>
<dbReference type="SUPFAM" id="SSF51905">
    <property type="entry name" value="FAD/NAD(P)-binding domain"/>
    <property type="match status" value="1"/>
</dbReference>
<sequence>MTAALSPELDVDLLVIGGGTAGLVAAKTAARFGTSTLLVEAHRMGGDCLWTGCVPSKSLIAAADTAARARSGAQLGVHADDVRVDFAAVMRHVHAAIHEIEPADSAEVVEATGARVIMGRARFTSARTAVIEPVDGTATVAVRFRQAIIATGSAPEVPALPGIDGVEVLTSDDVWQLTEQPERLAVLGAGAIGSELSQAFARLGTHVTLVQRNARVLPKEDPDASTLVAAALTRDGVDVRVGTTVERVEAGTDGRSGTLHLSDGTAVAFDRVLVALGRRPRIEGLGLEATGVRLDDRGYVAVDTSLRTSDRRIWSAGDVSGLPQFTHIAGVNGSLAATNAALGLRRRVDADAVPRVTFTHPEVAAVGLAPADAAAAGCAVREVLHEHTDRAIAEDEMAGFTRIVVDTKGRVRGAVIVGPRAGESIGEAALAVRQGITTSAIASTTHPYPTYSDAFWNAAIADVRVRLERGAVARAIRMLARWRRFTTR</sequence>
<keyword evidence="4 9" id="KW-0274">FAD</keyword>
<evidence type="ECO:0000259" key="11">
    <source>
        <dbReference type="Pfam" id="PF07992"/>
    </source>
</evidence>